<feature type="transmembrane region" description="Helical" evidence="1">
    <location>
        <begin position="6"/>
        <end position="22"/>
    </location>
</feature>
<evidence type="ECO:0008006" key="4">
    <source>
        <dbReference type="Google" id="ProtNLM"/>
    </source>
</evidence>
<feature type="transmembrane region" description="Helical" evidence="1">
    <location>
        <begin position="62"/>
        <end position="81"/>
    </location>
</feature>
<feature type="transmembrane region" description="Helical" evidence="1">
    <location>
        <begin position="129"/>
        <end position="148"/>
    </location>
</feature>
<dbReference type="InterPro" id="IPR007404">
    <property type="entry name" value="YdjM-like"/>
</dbReference>
<evidence type="ECO:0000256" key="1">
    <source>
        <dbReference type="SAM" id="Phobius"/>
    </source>
</evidence>
<keyword evidence="1" id="KW-0812">Transmembrane</keyword>
<proteinExistence type="predicted"/>
<keyword evidence="1" id="KW-1133">Transmembrane helix</keyword>
<dbReference type="EMBL" id="LCJG01000059">
    <property type="protein sequence ID" value="KKT71663.1"/>
    <property type="molecule type" value="Genomic_DNA"/>
</dbReference>
<feature type="transmembrane region" description="Helical" evidence="1">
    <location>
        <begin position="34"/>
        <end position="56"/>
    </location>
</feature>
<protein>
    <recommendedName>
        <fullName evidence="4">Membrane-bound metal-dependent hydrolase</fullName>
    </recommendedName>
</protein>
<accession>A0A0G1JJV8</accession>
<dbReference type="AlphaFoldDB" id="A0A0G1JJV8"/>
<dbReference type="Pfam" id="PF04307">
    <property type="entry name" value="YdjM"/>
    <property type="match status" value="1"/>
</dbReference>
<evidence type="ECO:0000313" key="3">
    <source>
        <dbReference type="Proteomes" id="UP000034835"/>
    </source>
</evidence>
<reference evidence="2 3" key="1">
    <citation type="journal article" date="2015" name="Nature">
        <title>rRNA introns, odd ribosomes, and small enigmatic genomes across a large radiation of phyla.</title>
        <authorList>
            <person name="Brown C.T."/>
            <person name="Hug L.A."/>
            <person name="Thomas B.C."/>
            <person name="Sharon I."/>
            <person name="Castelle C.J."/>
            <person name="Singh A."/>
            <person name="Wilkins M.J."/>
            <person name="Williams K.H."/>
            <person name="Banfield J.F."/>
        </authorList>
    </citation>
    <scope>NUCLEOTIDE SEQUENCE [LARGE SCALE GENOMIC DNA]</scope>
</reference>
<gene>
    <name evidence="2" type="ORF">UW68_C0059G0005</name>
</gene>
<feature type="transmembrane region" description="Helical" evidence="1">
    <location>
        <begin position="93"/>
        <end position="117"/>
    </location>
</feature>
<dbReference type="STRING" id="1618384.UW68_C0059G0005"/>
<evidence type="ECO:0000313" key="2">
    <source>
        <dbReference type="EMBL" id="KKT71663.1"/>
    </source>
</evidence>
<keyword evidence="1" id="KW-0472">Membrane</keyword>
<comment type="caution">
    <text evidence="2">The sequence shown here is derived from an EMBL/GenBank/DDBJ whole genome shotgun (WGS) entry which is preliminary data.</text>
</comment>
<dbReference type="Proteomes" id="UP000034835">
    <property type="component" value="Unassembled WGS sequence"/>
</dbReference>
<organism evidence="2 3">
    <name type="scientific">Candidatus Collierbacteria bacterium GW2011_GWB1_44_6</name>
    <dbReference type="NCBI Taxonomy" id="1618384"/>
    <lineage>
        <taxon>Bacteria</taxon>
        <taxon>Candidatus Collieribacteriota</taxon>
    </lineage>
</organism>
<sequence>MVFAVTHVILTIVLVDIFRHYLSKHKKKYLFPRWYLIIAGIGGLLPDIDIVVNWFYSNVIHGDFHLFWVGLVFFALAALFWKKKKHHVDWGLFFLLLGIGWMFHLFLDCLGGGYKFFLPFSDALFCKEWIPSLYFPHLDAVILLLWLIHEEWAKKIKDYF</sequence>
<name>A0A0G1JJV8_9BACT</name>